<feature type="region of interest" description="Disordered" evidence="1">
    <location>
        <begin position="134"/>
        <end position="186"/>
    </location>
</feature>
<reference evidence="2" key="1">
    <citation type="submission" date="2013-12" db="EMBL/GenBank/DDBJ databases">
        <authorList>
            <person name="Aslett M."/>
        </authorList>
    </citation>
    <scope>NUCLEOTIDE SEQUENCE [LARGE SCALE GENOMIC DNA]</scope>
    <source>
        <strain evidence="2">Lindley</strain>
    </source>
</reference>
<evidence type="ECO:0000313" key="3">
    <source>
        <dbReference type="WBParaSite" id="GPLIN_000569800"/>
    </source>
</evidence>
<dbReference type="WBParaSite" id="GPLIN_000569800">
    <property type="protein sequence ID" value="GPLIN_000569800"/>
    <property type="gene ID" value="GPLIN_000569800"/>
</dbReference>
<organism evidence="2 3">
    <name type="scientific">Globodera pallida</name>
    <name type="common">Potato cyst nematode worm</name>
    <name type="synonym">Heterodera pallida</name>
    <dbReference type="NCBI Taxonomy" id="36090"/>
    <lineage>
        <taxon>Eukaryota</taxon>
        <taxon>Metazoa</taxon>
        <taxon>Ecdysozoa</taxon>
        <taxon>Nematoda</taxon>
        <taxon>Chromadorea</taxon>
        <taxon>Rhabditida</taxon>
        <taxon>Tylenchina</taxon>
        <taxon>Tylenchomorpha</taxon>
        <taxon>Tylenchoidea</taxon>
        <taxon>Heteroderidae</taxon>
        <taxon>Heteroderinae</taxon>
        <taxon>Globodera</taxon>
    </lineage>
</organism>
<feature type="region of interest" description="Disordered" evidence="1">
    <location>
        <begin position="212"/>
        <end position="307"/>
    </location>
</feature>
<feature type="compositionally biased region" description="Polar residues" evidence="1">
    <location>
        <begin position="146"/>
        <end position="163"/>
    </location>
</feature>
<feature type="compositionally biased region" description="Polar residues" evidence="1">
    <location>
        <begin position="293"/>
        <end position="307"/>
    </location>
</feature>
<protein>
    <submittedName>
        <fullName evidence="3">Homeobox domain-containing protein</fullName>
    </submittedName>
</protein>
<feature type="compositionally biased region" description="Polar residues" evidence="1">
    <location>
        <begin position="362"/>
        <end position="380"/>
    </location>
</feature>
<dbReference type="AlphaFoldDB" id="A0A183BYK8"/>
<accession>A0A183BYK8</accession>
<dbReference type="Proteomes" id="UP000050741">
    <property type="component" value="Unassembled WGS sequence"/>
</dbReference>
<feature type="compositionally biased region" description="Polar residues" evidence="1">
    <location>
        <begin position="10"/>
        <end position="24"/>
    </location>
</feature>
<feature type="compositionally biased region" description="Low complexity" evidence="1">
    <location>
        <begin position="228"/>
        <end position="276"/>
    </location>
</feature>
<sequence length="651" mass="72758">MRPPGGVSFADQSPNHSATSNFARQQHKNNGENGRQFAHHHHQQQQQPKNGVKANGFGNNRQQPPAAVVYGHGANDGHHQHGGVHHLLPNGRGGCDDVHQQRCGCCPYGFHIDLGFVKFAEDVAAGKEQIQNWSSPAKKRARRLLNSPSSSDRTLLDLSQTTERGGISNNNNNKNDDIDANVSPPINETSILSKSVDEEDELPELLLHFQSSHRQTLPSSRARHPQHRYQQQQHQQQQQQLHNLQQHQQQHQSRFYQQQQQPPGGGRSSLPGSSSAPTPPIGRRRFPLCMDAPTSSQLGGSTIGSPLRTSTPRMASEEMQHFFAASQQRPSPALRPSTASIGSRRDFFVPTTAAQQPFHGLHQQSADTGTSRSGTNSAPSSPVPRNFHTAIAQSMAQLRKTSSRGASGALSAIPVPQSSHLSALSAPARHVFSSTSSMATATTALAHQQQRLPSTVRPQRYLEFGGVQRHRMLSPEPHQQLPTLEPRSTVYEWLETLIKDEEFLNLNAELRHLAEQHLQDKATRKKEREESKQNNGIKITYEEFKTNAKTKQLAELYAQRKMSGEMVHNMLTKMGIDVGKRTVSTWLKKFQEERVLSSNANAMQWAEQYLQGKTSWEMTEARCMDGYTHSKKRGFSISCRITQINRHRRKD</sequence>
<name>A0A183BYK8_GLOPA</name>
<evidence type="ECO:0000313" key="2">
    <source>
        <dbReference type="Proteomes" id="UP000050741"/>
    </source>
</evidence>
<proteinExistence type="predicted"/>
<reference evidence="2" key="2">
    <citation type="submission" date="2014-05" db="EMBL/GenBank/DDBJ databases">
        <title>The genome and life-stage specific transcriptomes of Globodera pallida elucidate key aspects of plant parasitism by a cyst nematode.</title>
        <authorList>
            <person name="Cotton J.A."/>
            <person name="Lilley C.J."/>
            <person name="Jones L.M."/>
            <person name="Kikuchi T."/>
            <person name="Reid A.J."/>
            <person name="Thorpe P."/>
            <person name="Tsai I.J."/>
            <person name="Beasley H."/>
            <person name="Blok V."/>
            <person name="Cock P.J.A."/>
            <person name="Van den Akker S.E."/>
            <person name="Holroyd N."/>
            <person name="Hunt M."/>
            <person name="Mantelin S."/>
            <person name="Naghra H."/>
            <person name="Pain A."/>
            <person name="Palomares-Rius J.E."/>
            <person name="Zarowiecki M."/>
            <person name="Berriman M."/>
            <person name="Jones J.T."/>
            <person name="Urwin P.E."/>
        </authorList>
    </citation>
    <scope>NUCLEOTIDE SEQUENCE [LARGE SCALE GENOMIC DNA]</scope>
    <source>
        <strain evidence="2">Lindley</strain>
    </source>
</reference>
<evidence type="ECO:0000256" key="1">
    <source>
        <dbReference type="SAM" id="MobiDB-lite"/>
    </source>
</evidence>
<feature type="region of interest" description="Disordered" evidence="1">
    <location>
        <begin position="1"/>
        <end position="85"/>
    </location>
</feature>
<reference evidence="3" key="3">
    <citation type="submission" date="2016-06" db="UniProtKB">
        <authorList>
            <consortium name="WormBaseParasite"/>
        </authorList>
    </citation>
    <scope>IDENTIFICATION</scope>
</reference>
<feature type="region of interest" description="Disordered" evidence="1">
    <location>
        <begin position="360"/>
        <end position="385"/>
    </location>
</feature>
<keyword evidence="2" id="KW-1185">Reference proteome</keyword>